<gene>
    <name evidence="1" type="ordered locus">Y11_04341</name>
</gene>
<reference evidence="1 2" key="1">
    <citation type="journal article" date="2011" name="J. Bacteriol.">
        <title>Complete genome sequence of Yersinia enterocolitica subsp. palearctica serogroup O:3.</title>
        <authorList>
            <person name="Batzilla J."/>
            <person name="Hoper D."/>
            <person name="Antonenka U."/>
            <person name="Heesemann J."/>
            <person name="Rakin A."/>
        </authorList>
    </citation>
    <scope>NUCLEOTIDE SEQUENCE [LARGE SCALE GENOMIC DNA]</scope>
    <source>
        <strain evidence="2">DSM 13030 / CIP 106945 / Y11</strain>
    </source>
</reference>
<dbReference type="AlphaFoldDB" id="A0A0H3NRS6"/>
<name>A0A0H3NRS6_YERE1</name>
<evidence type="ECO:0000313" key="1">
    <source>
        <dbReference type="EMBL" id="CBY27747.1"/>
    </source>
</evidence>
<evidence type="ECO:0000313" key="2">
    <source>
        <dbReference type="Proteomes" id="UP000008084"/>
    </source>
</evidence>
<dbReference type="Proteomes" id="UP000008084">
    <property type="component" value="Chromosome"/>
</dbReference>
<organism evidence="1 2">
    <name type="scientific">Yersinia enterocolitica subsp. palearctica serotype O:3 (strain DSM 13030 / CIP 106945 / Y11)</name>
    <dbReference type="NCBI Taxonomy" id="930944"/>
    <lineage>
        <taxon>Bacteria</taxon>
        <taxon>Pseudomonadati</taxon>
        <taxon>Pseudomonadota</taxon>
        <taxon>Gammaproteobacteria</taxon>
        <taxon>Enterobacterales</taxon>
        <taxon>Yersiniaceae</taxon>
        <taxon>Yersinia</taxon>
    </lineage>
</organism>
<dbReference type="EMBL" id="FR729477">
    <property type="protein sequence ID" value="CBY27747.1"/>
    <property type="molecule type" value="Genomic_DNA"/>
</dbReference>
<accession>A0A0H3NRS6</accession>
<proteinExistence type="predicted"/>
<protein>
    <submittedName>
        <fullName evidence="1">Uncharacterized protein</fullName>
    </submittedName>
</protein>
<dbReference type="HOGENOM" id="CLU_3279010_0_0_6"/>
<dbReference type="KEGG" id="yey:Y11_04341"/>
<dbReference type="PATRIC" id="fig|930944.6.peg.433"/>
<sequence>MDTCSAIVSITIDLPALIETRKSMATAKRMTTNLLFWHSLT</sequence>